<keyword evidence="2" id="KW-1185">Reference proteome</keyword>
<reference evidence="1" key="1">
    <citation type="submission" date="2024-07" db="EMBL/GenBank/DDBJ databases">
        <title>Genome sequencing of plant associated microbes to promote plant fitness in Sorghum bicolor and Oryza sativa.</title>
        <authorList>
            <person name="Coleman-Derr D."/>
        </authorList>
    </citation>
    <scope>NUCLEOTIDE SEQUENCE</scope>
    <source>
        <strain evidence="1">SAI-173</strain>
    </source>
</reference>
<proteinExistence type="predicted"/>
<organism evidence="1 2">
    <name type="scientific">Streptomyces albogriseolus</name>
    <dbReference type="NCBI Taxonomy" id="1887"/>
    <lineage>
        <taxon>Bacteria</taxon>
        <taxon>Bacillati</taxon>
        <taxon>Actinomycetota</taxon>
        <taxon>Actinomycetes</taxon>
        <taxon>Kitasatosporales</taxon>
        <taxon>Streptomycetaceae</taxon>
        <taxon>Streptomyces</taxon>
        <taxon>Streptomyces albogriseolus group</taxon>
    </lineage>
</organism>
<name>A0ACC6UK72_STRAO</name>
<evidence type="ECO:0000313" key="2">
    <source>
        <dbReference type="Proteomes" id="UP001565447"/>
    </source>
</evidence>
<sequence>MPPSRNVDVAAGSSERDAYREHRTRPLGKPLTLPEPFEFDLDTADFL</sequence>
<accession>A0ACC6UK72</accession>
<comment type="caution">
    <text evidence="1">The sequence shown here is derived from an EMBL/GenBank/DDBJ whole genome shotgun (WGS) entry which is preliminary data.</text>
</comment>
<dbReference type="EMBL" id="JBGCBD010000002">
    <property type="protein sequence ID" value="MEY9811793.1"/>
    <property type="molecule type" value="Genomic_DNA"/>
</dbReference>
<evidence type="ECO:0000313" key="1">
    <source>
        <dbReference type="EMBL" id="MEY9811793.1"/>
    </source>
</evidence>
<gene>
    <name evidence="1" type="ORF">RKD21_002050</name>
</gene>
<dbReference type="Proteomes" id="UP001565447">
    <property type="component" value="Unassembled WGS sequence"/>
</dbReference>
<protein>
    <submittedName>
        <fullName evidence="1">Uncharacterized protein</fullName>
    </submittedName>
</protein>